<feature type="region of interest" description="Disordered" evidence="1">
    <location>
        <begin position="559"/>
        <end position="594"/>
    </location>
</feature>
<evidence type="ECO:0000256" key="1">
    <source>
        <dbReference type="SAM" id="MobiDB-lite"/>
    </source>
</evidence>
<organism evidence="3 4">
    <name type="scientific">Orbilia oligospora</name>
    <name type="common">Nematode-trapping fungus</name>
    <name type="synonym">Arthrobotrys oligospora</name>
    <dbReference type="NCBI Taxonomy" id="2813651"/>
    <lineage>
        <taxon>Eukaryota</taxon>
        <taxon>Fungi</taxon>
        <taxon>Dikarya</taxon>
        <taxon>Ascomycota</taxon>
        <taxon>Pezizomycotina</taxon>
        <taxon>Orbiliomycetes</taxon>
        <taxon>Orbiliales</taxon>
        <taxon>Orbiliaceae</taxon>
        <taxon>Orbilia</taxon>
    </lineage>
</organism>
<comment type="caution">
    <text evidence="3">The sequence shown here is derived from an EMBL/GenBank/DDBJ whole genome shotgun (WGS) entry which is preliminary data.</text>
</comment>
<keyword evidence="2" id="KW-0732">Signal</keyword>
<feature type="compositionally biased region" description="Low complexity" evidence="1">
    <location>
        <begin position="149"/>
        <end position="173"/>
    </location>
</feature>
<sequence>MSALLILPLFIIYFISLGLALAPKTKYVTKSTLIYETVHPIVTVYVTDEAQCSSLGLPLCHEVPWASNSYSSSQLFFLSASDTTAALTPSENRVTTTLTSFHGATTTTTTATKNGAIGESETLNNNSFSTKLNAVNTKNRVLTSQGSVTQSASTAPDTTSSDGPITTITTTESIGEEIDLDPSSSDINIPSSPFSDTYTTVTHHSPFMLESAGSDHFVQFGPEGTIIIGPVIPDPERAIPPMFILHHHGYLTSGDDPNDIVFLRIVDQNQTRHKRDEANEYYKVIHGPKTNISFDDLTSRFSIKDGFLEFFEQGQNSSRFDWYVSTDVDSVSWLFMGPTKAVFPEGFSQIEISKQNPSTSLLQNFLTSTIVTTNSVIPPSEPTATPTTTTLQAIVSSPSGTSSDVLSTSSDNEATSKALKINITNEDASNDSSSLPLSKSRLTKCPKTPNPTQVWKIVQIIARLDLRNFCSKLLGYKSPATVVNTKAGSTLIVTVNITGDEETEVETSTYYTGTAIVAFSTVYNAGDEPEKRRVQITEEKTVSGVTYLVVDKSSYDGVYSKEDDDDGALTKVDTESNTDADIDYPTDSPDKTPSQLTSLCEIDISEACSQIAAPSEPTTITKTNKGKTLTLPLTDAPTKTETKVLLAASTTTVLNTTQISYPGAGRLTVDSGTYNRWYLYWTGDTLDPALCLLLPSTNATFFITEYRPNMETYRVYANGPDGEKYYMSIAAPIGISAITDYSISLKSLNDINSDEGSVLLYVDLNLENGYVNINTEITGTDRNTMFGCVMVMGKELRAQVRLYAVGDGTVPRECQAWSNLILI</sequence>
<gene>
    <name evidence="3" type="ORF">TWF191_002140</name>
</gene>
<dbReference type="EMBL" id="WIPF01000014">
    <property type="protein sequence ID" value="KAF3229031.1"/>
    <property type="molecule type" value="Genomic_DNA"/>
</dbReference>
<evidence type="ECO:0000313" key="3">
    <source>
        <dbReference type="EMBL" id="KAF3229031.1"/>
    </source>
</evidence>
<accession>A0A6G1MFV3</accession>
<feature type="compositionally biased region" description="Low complexity" evidence="1">
    <location>
        <begin position="430"/>
        <end position="440"/>
    </location>
</feature>
<dbReference type="Proteomes" id="UP000483672">
    <property type="component" value="Unassembled WGS sequence"/>
</dbReference>
<evidence type="ECO:0000313" key="4">
    <source>
        <dbReference type="Proteomes" id="UP000483672"/>
    </source>
</evidence>
<name>A0A6G1MFV3_ORBOL</name>
<feature type="signal peptide" evidence="2">
    <location>
        <begin position="1"/>
        <end position="20"/>
    </location>
</feature>
<reference evidence="3 4" key="1">
    <citation type="submission" date="2019-06" db="EMBL/GenBank/DDBJ databases">
        <authorList>
            <person name="Palmer J.M."/>
        </authorList>
    </citation>
    <scope>NUCLEOTIDE SEQUENCE [LARGE SCALE GENOMIC DNA]</scope>
    <source>
        <strain evidence="3 4">TWF191</strain>
    </source>
</reference>
<feature type="compositionally biased region" description="Low complexity" evidence="1">
    <location>
        <begin position="181"/>
        <end position="192"/>
    </location>
</feature>
<feature type="chain" id="PRO_5041171411" description="Tyrosinase copper-binding domain-containing protein" evidence="2">
    <location>
        <begin position="21"/>
        <end position="823"/>
    </location>
</feature>
<evidence type="ECO:0000256" key="2">
    <source>
        <dbReference type="SAM" id="SignalP"/>
    </source>
</evidence>
<dbReference type="AlphaFoldDB" id="A0A6G1MFV3"/>
<protein>
    <recommendedName>
        <fullName evidence="5">Tyrosinase copper-binding domain-containing protein</fullName>
    </recommendedName>
</protein>
<proteinExistence type="predicted"/>
<feature type="region of interest" description="Disordered" evidence="1">
    <location>
        <begin position="144"/>
        <end position="192"/>
    </location>
</feature>
<feature type="region of interest" description="Disordered" evidence="1">
    <location>
        <begin position="421"/>
        <end position="445"/>
    </location>
</feature>
<evidence type="ECO:0008006" key="5">
    <source>
        <dbReference type="Google" id="ProtNLM"/>
    </source>
</evidence>